<dbReference type="PROSITE" id="PS50043">
    <property type="entry name" value="HTH_LUXR_2"/>
    <property type="match status" value="1"/>
</dbReference>
<feature type="region of interest" description="Disordered" evidence="4">
    <location>
        <begin position="1"/>
        <end position="23"/>
    </location>
</feature>
<dbReference type="Proteomes" id="UP001589894">
    <property type="component" value="Unassembled WGS sequence"/>
</dbReference>
<evidence type="ECO:0000259" key="5">
    <source>
        <dbReference type="PROSITE" id="PS50043"/>
    </source>
</evidence>
<evidence type="ECO:0000256" key="1">
    <source>
        <dbReference type="ARBA" id="ARBA00023015"/>
    </source>
</evidence>
<dbReference type="RefSeq" id="WP_377342777.1">
    <property type="nucleotide sequence ID" value="NZ_JBHLUE010000026.1"/>
</dbReference>
<keyword evidence="2" id="KW-0238">DNA-binding</keyword>
<organism evidence="6 7">
    <name type="scientific">Plantactinospora siamensis</name>
    <dbReference type="NCBI Taxonomy" id="555372"/>
    <lineage>
        <taxon>Bacteria</taxon>
        <taxon>Bacillati</taxon>
        <taxon>Actinomycetota</taxon>
        <taxon>Actinomycetes</taxon>
        <taxon>Micromonosporales</taxon>
        <taxon>Micromonosporaceae</taxon>
        <taxon>Plantactinospora</taxon>
    </lineage>
</organism>
<name>A0ABV6P5B3_9ACTN</name>
<protein>
    <submittedName>
        <fullName evidence="6">Response regulator transcription factor</fullName>
    </submittedName>
</protein>
<keyword evidence="7" id="KW-1185">Reference proteome</keyword>
<reference evidence="6 7" key="1">
    <citation type="submission" date="2024-09" db="EMBL/GenBank/DDBJ databases">
        <authorList>
            <person name="Sun Q."/>
            <person name="Mori K."/>
        </authorList>
    </citation>
    <scope>NUCLEOTIDE SEQUENCE [LARGE SCALE GENOMIC DNA]</scope>
    <source>
        <strain evidence="6 7">TBRC 2205</strain>
    </source>
</reference>
<dbReference type="EMBL" id="JBHLUE010000026">
    <property type="protein sequence ID" value="MFC0567473.1"/>
    <property type="molecule type" value="Genomic_DNA"/>
</dbReference>
<keyword evidence="3" id="KW-0804">Transcription</keyword>
<dbReference type="InterPro" id="IPR036388">
    <property type="entry name" value="WH-like_DNA-bd_sf"/>
</dbReference>
<sequence length="98" mass="10399">MAPRRRTTGTTGSAACRPGRSGRCPGVDRRRLDVLAARERTVATEIGVGRTNAQIAARHHLSLAAVKSHLSAILTKLDLNNRVQVALLLRGAGPVPSQ</sequence>
<dbReference type="PANTHER" id="PTHR44688">
    <property type="entry name" value="DNA-BINDING TRANSCRIPTIONAL ACTIVATOR DEVR_DOSR"/>
    <property type="match status" value="1"/>
</dbReference>
<dbReference type="PANTHER" id="PTHR44688:SF16">
    <property type="entry name" value="DNA-BINDING TRANSCRIPTIONAL ACTIVATOR DEVR_DOSR"/>
    <property type="match status" value="1"/>
</dbReference>
<accession>A0ABV6P5B3</accession>
<dbReference type="SMART" id="SM00421">
    <property type="entry name" value="HTH_LUXR"/>
    <property type="match status" value="1"/>
</dbReference>
<proteinExistence type="predicted"/>
<dbReference type="PRINTS" id="PR00038">
    <property type="entry name" value="HTHLUXR"/>
</dbReference>
<evidence type="ECO:0000313" key="7">
    <source>
        <dbReference type="Proteomes" id="UP001589894"/>
    </source>
</evidence>
<gene>
    <name evidence="6" type="ORF">ACFFHU_25465</name>
</gene>
<feature type="domain" description="HTH luxR-type" evidence="5">
    <location>
        <begin position="28"/>
        <end position="93"/>
    </location>
</feature>
<evidence type="ECO:0000256" key="2">
    <source>
        <dbReference type="ARBA" id="ARBA00023125"/>
    </source>
</evidence>
<evidence type="ECO:0000256" key="4">
    <source>
        <dbReference type="SAM" id="MobiDB-lite"/>
    </source>
</evidence>
<dbReference type="Gene3D" id="1.10.10.10">
    <property type="entry name" value="Winged helix-like DNA-binding domain superfamily/Winged helix DNA-binding domain"/>
    <property type="match status" value="1"/>
</dbReference>
<dbReference type="SUPFAM" id="SSF46894">
    <property type="entry name" value="C-terminal effector domain of the bipartite response regulators"/>
    <property type="match status" value="1"/>
</dbReference>
<dbReference type="InterPro" id="IPR016032">
    <property type="entry name" value="Sig_transdc_resp-reg_C-effctor"/>
</dbReference>
<comment type="caution">
    <text evidence="6">The sequence shown here is derived from an EMBL/GenBank/DDBJ whole genome shotgun (WGS) entry which is preliminary data.</text>
</comment>
<evidence type="ECO:0000313" key="6">
    <source>
        <dbReference type="EMBL" id="MFC0567473.1"/>
    </source>
</evidence>
<dbReference type="Pfam" id="PF00196">
    <property type="entry name" value="GerE"/>
    <property type="match status" value="1"/>
</dbReference>
<dbReference type="InterPro" id="IPR000792">
    <property type="entry name" value="Tscrpt_reg_LuxR_C"/>
</dbReference>
<keyword evidence="1" id="KW-0805">Transcription regulation</keyword>
<evidence type="ECO:0000256" key="3">
    <source>
        <dbReference type="ARBA" id="ARBA00023163"/>
    </source>
</evidence>